<sequence length="26" mass="2879">MVNGLHLDSAFIQSALQLMPLIHRSS</sequence>
<protein>
    <submittedName>
        <fullName evidence="1">Uncharacterized protein</fullName>
    </submittedName>
</protein>
<name>A0A0E9V957_ANGAN</name>
<dbReference type="EMBL" id="GBXM01034587">
    <property type="protein sequence ID" value="JAH73990.1"/>
    <property type="molecule type" value="Transcribed_RNA"/>
</dbReference>
<accession>A0A0E9V957</accession>
<reference evidence="1" key="1">
    <citation type="submission" date="2014-11" db="EMBL/GenBank/DDBJ databases">
        <authorList>
            <person name="Amaro Gonzalez C."/>
        </authorList>
    </citation>
    <scope>NUCLEOTIDE SEQUENCE</scope>
</reference>
<reference evidence="1" key="2">
    <citation type="journal article" date="2015" name="Fish Shellfish Immunol.">
        <title>Early steps in the European eel (Anguilla anguilla)-Vibrio vulnificus interaction in the gills: Role of the RtxA13 toxin.</title>
        <authorList>
            <person name="Callol A."/>
            <person name="Pajuelo D."/>
            <person name="Ebbesson L."/>
            <person name="Teles M."/>
            <person name="MacKenzie S."/>
            <person name="Amaro C."/>
        </authorList>
    </citation>
    <scope>NUCLEOTIDE SEQUENCE</scope>
</reference>
<evidence type="ECO:0000313" key="1">
    <source>
        <dbReference type="EMBL" id="JAH73990.1"/>
    </source>
</evidence>
<dbReference type="AlphaFoldDB" id="A0A0E9V957"/>
<organism evidence="1">
    <name type="scientific">Anguilla anguilla</name>
    <name type="common">European freshwater eel</name>
    <name type="synonym">Muraena anguilla</name>
    <dbReference type="NCBI Taxonomy" id="7936"/>
    <lineage>
        <taxon>Eukaryota</taxon>
        <taxon>Metazoa</taxon>
        <taxon>Chordata</taxon>
        <taxon>Craniata</taxon>
        <taxon>Vertebrata</taxon>
        <taxon>Euteleostomi</taxon>
        <taxon>Actinopterygii</taxon>
        <taxon>Neopterygii</taxon>
        <taxon>Teleostei</taxon>
        <taxon>Anguilliformes</taxon>
        <taxon>Anguillidae</taxon>
        <taxon>Anguilla</taxon>
    </lineage>
</organism>
<proteinExistence type="predicted"/>